<proteinExistence type="predicted"/>
<sequence length="128" mass="14681">MTTEIHGLSVGIARIDNQFFMTLTAKGKLTHEDYQLITPMLNHAIEGIEQPKINLFVDATELRGWELHAAWDDFNLGMTHGKSFEKIAIYGNKKWQEWAAKIGSWFIGGEAKFFEDKDVALQWLHDTD</sequence>
<dbReference type="Proteomes" id="UP000027341">
    <property type="component" value="Unassembled WGS sequence"/>
</dbReference>
<keyword evidence="2" id="KW-1185">Reference proteome</keyword>
<dbReference type="EMBL" id="JMIU01000001">
    <property type="protein sequence ID" value="KDN96161.1"/>
    <property type="molecule type" value="Genomic_DNA"/>
</dbReference>
<dbReference type="Gene3D" id="3.40.50.10600">
    <property type="entry name" value="SpoIIaa-like domains"/>
    <property type="match status" value="1"/>
</dbReference>
<gene>
    <name evidence="1" type="ORF">EI16_07680</name>
</gene>
<comment type="caution">
    <text evidence="1">The sequence shown here is derived from an EMBL/GenBank/DDBJ whole genome shotgun (WGS) entry which is preliminary data.</text>
</comment>
<evidence type="ECO:0000313" key="1">
    <source>
        <dbReference type="EMBL" id="KDN96161.1"/>
    </source>
</evidence>
<evidence type="ECO:0008006" key="3">
    <source>
        <dbReference type="Google" id="ProtNLM"/>
    </source>
</evidence>
<dbReference type="STRING" id="28885.EI16_07680"/>
<protein>
    <recommendedName>
        <fullName evidence="3">STAS/SEC14 domain-containing protein</fullName>
    </recommendedName>
</protein>
<dbReference type="InterPro" id="IPR036513">
    <property type="entry name" value="STAS_dom_sf"/>
</dbReference>
<dbReference type="InterPro" id="IPR038396">
    <property type="entry name" value="SpoIIAA-like_sf"/>
</dbReference>
<dbReference type="AlphaFoldDB" id="A0A067A0N8"/>
<dbReference type="SUPFAM" id="SSF52091">
    <property type="entry name" value="SpoIIaa-like"/>
    <property type="match status" value="1"/>
</dbReference>
<dbReference type="InterPro" id="IPR021866">
    <property type="entry name" value="SpoIIAA-like"/>
</dbReference>
<accession>A0A067A0N8</accession>
<dbReference type="RefSeq" id="WP_029911727.1">
    <property type="nucleotide sequence ID" value="NZ_AP020335.1"/>
</dbReference>
<reference evidence="1 2" key="1">
    <citation type="submission" date="2014-04" db="EMBL/GenBank/DDBJ databases">
        <title>Draft genome sequence of Hydrogenovibrio marinus MH-110, a model organism for aerobic H2 metabolism.</title>
        <authorList>
            <person name="Cha H.J."/>
            <person name="Jo B.H."/>
            <person name="Hwang B.H."/>
        </authorList>
    </citation>
    <scope>NUCLEOTIDE SEQUENCE [LARGE SCALE GENOMIC DNA]</scope>
    <source>
        <strain evidence="1 2">MH-110</strain>
    </source>
</reference>
<evidence type="ECO:0000313" key="2">
    <source>
        <dbReference type="Proteomes" id="UP000027341"/>
    </source>
</evidence>
<name>A0A067A0N8_HYDMR</name>
<organism evidence="1 2">
    <name type="scientific">Hydrogenovibrio marinus</name>
    <dbReference type="NCBI Taxonomy" id="28885"/>
    <lineage>
        <taxon>Bacteria</taxon>
        <taxon>Pseudomonadati</taxon>
        <taxon>Pseudomonadota</taxon>
        <taxon>Gammaproteobacteria</taxon>
        <taxon>Thiotrichales</taxon>
        <taxon>Piscirickettsiaceae</taxon>
        <taxon>Hydrogenovibrio</taxon>
    </lineage>
</organism>
<dbReference type="Pfam" id="PF11964">
    <property type="entry name" value="SpoIIAA-like"/>
    <property type="match status" value="1"/>
</dbReference>